<dbReference type="SUPFAM" id="SSF51445">
    <property type="entry name" value="(Trans)glycosidases"/>
    <property type="match status" value="1"/>
</dbReference>
<dbReference type="InterPro" id="IPR017853">
    <property type="entry name" value="GH"/>
</dbReference>
<dbReference type="GO" id="GO:0009253">
    <property type="term" value="P:peptidoglycan catabolic process"/>
    <property type="evidence" value="ECO:0007669"/>
    <property type="project" value="InterPro"/>
</dbReference>
<accession>A0A914EK14</accession>
<dbReference type="AlphaFoldDB" id="A0A914EK14"/>
<evidence type="ECO:0000256" key="1">
    <source>
        <dbReference type="ARBA" id="ARBA00010646"/>
    </source>
</evidence>
<keyword evidence="2" id="KW-0732">Signal</keyword>
<sequence length="85" mass="9367">MINGAKAYGVKSLGIYTNYNSWAAIVGPNWTGGSDLLLWWPRWNGNADVTTGWSPFGGWTKVAIHQYSGDVNSQCALDIDQDYKP</sequence>
<dbReference type="GO" id="GO:0003796">
    <property type="term" value="F:lysozyme activity"/>
    <property type="evidence" value="ECO:0007669"/>
    <property type="project" value="InterPro"/>
</dbReference>
<protein>
    <submittedName>
        <fullName evidence="4">Lysozyme</fullName>
    </submittedName>
</protein>
<comment type="similarity">
    <text evidence="1">Belongs to the glycosyl hydrolase 25 family.</text>
</comment>
<dbReference type="InterPro" id="IPR051595">
    <property type="entry name" value="GH25_Enzymes"/>
</dbReference>
<organism evidence="3 4">
    <name type="scientific">Acrobeloides nanus</name>
    <dbReference type="NCBI Taxonomy" id="290746"/>
    <lineage>
        <taxon>Eukaryota</taxon>
        <taxon>Metazoa</taxon>
        <taxon>Ecdysozoa</taxon>
        <taxon>Nematoda</taxon>
        <taxon>Chromadorea</taxon>
        <taxon>Rhabditida</taxon>
        <taxon>Tylenchina</taxon>
        <taxon>Cephalobomorpha</taxon>
        <taxon>Cephaloboidea</taxon>
        <taxon>Cephalobidae</taxon>
        <taxon>Acrobeloides</taxon>
    </lineage>
</organism>
<dbReference type="PROSITE" id="PS51904">
    <property type="entry name" value="GLYCOSYL_HYDROL_F25_2"/>
    <property type="match status" value="1"/>
</dbReference>
<name>A0A914EK14_9BILA</name>
<dbReference type="Proteomes" id="UP000887540">
    <property type="component" value="Unplaced"/>
</dbReference>
<dbReference type="PANTHER" id="PTHR23208">
    <property type="entry name" value="LYSOZYME PROTEIN"/>
    <property type="match status" value="1"/>
</dbReference>
<evidence type="ECO:0000256" key="2">
    <source>
        <dbReference type="ARBA" id="ARBA00022729"/>
    </source>
</evidence>
<dbReference type="GO" id="GO:0045087">
    <property type="term" value="P:innate immune response"/>
    <property type="evidence" value="ECO:0007669"/>
    <property type="project" value="TreeGrafter"/>
</dbReference>
<evidence type="ECO:0000313" key="3">
    <source>
        <dbReference type="Proteomes" id="UP000887540"/>
    </source>
</evidence>
<dbReference type="GO" id="GO:0016998">
    <property type="term" value="P:cell wall macromolecule catabolic process"/>
    <property type="evidence" value="ECO:0007669"/>
    <property type="project" value="InterPro"/>
</dbReference>
<dbReference type="Gene3D" id="3.20.20.80">
    <property type="entry name" value="Glycosidases"/>
    <property type="match status" value="1"/>
</dbReference>
<proteinExistence type="inferred from homology"/>
<dbReference type="PANTHER" id="PTHR23208:SF36">
    <property type="entry name" value="LYSOZYME-RELATED"/>
    <property type="match status" value="1"/>
</dbReference>
<reference evidence="4" key="1">
    <citation type="submission" date="2022-11" db="UniProtKB">
        <authorList>
            <consortium name="WormBaseParasite"/>
        </authorList>
    </citation>
    <scope>IDENTIFICATION</scope>
</reference>
<keyword evidence="3" id="KW-1185">Reference proteome</keyword>
<dbReference type="WBParaSite" id="ACRNAN_scaffold87.g28665.t1">
    <property type="protein sequence ID" value="ACRNAN_scaffold87.g28665.t1"/>
    <property type="gene ID" value="ACRNAN_scaffold87.g28665"/>
</dbReference>
<dbReference type="GO" id="GO:0007165">
    <property type="term" value="P:signal transduction"/>
    <property type="evidence" value="ECO:0007669"/>
    <property type="project" value="TreeGrafter"/>
</dbReference>
<evidence type="ECO:0000313" key="4">
    <source>
        <dbReference type="WBParaSite" id="ACRNAN_scaffold87.g28665.t1"/>
    </source>
</evidence>
<dbReference type="InterPro" id="IPR002053">
    <property type="entry name" value="Glyco_hydro_25"/>
</dbReference>